<organism evidence="1 2">
    <name type="scientific">Ligilactobacillus acidipiscis DSM 15836</name>
    <dbReference type="NCBI Taxonomy" id="1423716"/>
    <lineage>
        <taxon>Bacteria</taxon>
        <taxon>Bacillati</taxon>
        <taxon>Bacillota</taxon>
        <taxon>Bacilli</taxon>
        <taxon>Lactobacillales</taxon>
        <taxon>Lactobacillaceae</taxon>
        <taxon>Ligilactobacillus</taxon>
    </lineage>
</organism>
<dbReference type="RefSeq" id="WP_056972776.1">
    <property type="nucleotide sequence ID" value="NZ_AZFI01000320.1"/>
</dbReference>
<dbReference type="Pfam" id="PF05014">
    <property type="entry name" value="Nuc_deoxyrib_tr"/>
    <property type="match status" value="1"/>
</dbReference>
<dbReference type="Gene3D" id="3.40.50.450">
    <property type="match status" value="1"/>
</dbReference>
<keyword evidence="2" id="KW-1185">Reference proteome</keyword>
<proteinExistence type="predicted"/>
<reference evidence="1 2" key="1">
    <citation type="journal article" date="2015" name="Genome Announc.">
        <title>Expanding the biotechnology potential of lactobacilli through comparative genomics of 213 strains and associated genera.</title>
        <authorList>
            <person name="Sun Z."/>
            <person name="Harris H.M."/>
            <person name="McCann A."/>
            <person name="Guo C."/>
            <person name="Argimon S."/>
            <person name="Zhang W."/>
            <person name="Yang X."/>
            <person name="Jeffery I.B."/>
            <person name="Cooney J.C."/>
            <person name="Kagawa T.F."/>
            <person name="Liu W."/>
            <person name="Song Y."/>
            <person name="Salvetti E."/>
            <person name="Wrobel A."/>
            <person name="Rasinkangas P."/>
            <person name="Parkhill J."/>
            <person name="Rea M.C."/>
            <person name="O'Sullivan O."/>
            <person name="Ritari J."/>
            <person name="Douillard F.P."/>
            <person name="Paul Ross R."/>
            <person name="Yang R."/>
            <person name="Briner A.E."/>
            <person name="Felis G.E."/>
            <person name="de Vos W.M."/>
            <person name="Barrangou R."/>
            <person name="Klaenhammer T.R."/>
            <person name="Caufield P.W."/>
            <person name="Cui Y."/>
            <person name="Zhang H."/>
            <person name="O'Toole P.W."/>
        </authorList>
    </citation>
    <scope>NUCLEOTIDE SEQUENCE [LARGE SCALE GENOMIC DNA]</scope>
    <source>
        <strain evidence="1 2">DSM 15836</strain>
    </source>
</reference>
<accession>A0ABR5PHN3</accession>
<dbReference type="SUPFAM" id="SSF52309">
    <property type="entry name" value="N-(deoxy)ribosyltransferase-like"/>
    <property type="match status" value="1"/>
</dbReference>
<evidence type="ECO:0000313" key="2">
    <source>
        <dbReference type="Proteomes" id="UP000051217"/>
    </source>
</evidence>
<protein>
    <submittedName>
        <fullName evidence="1">Nucleoside deoxyribosyltransferase</fullName>
    </submittedName>
</protein>
<evidence type="ECO:0000313" key="1">
    <source>
        <dbReference type="EMBL" id="KRM19207.1"/>
    </source>
</evidence>
<gene>
    <name evidence="1" type="ORF">FC65_GL001400</name>
</gene>
<sequence length="170" mass="19135">MTIAKEKNVEFDPEVSPVKAYIGCAWFSEEQDKLRQAGLKAIAKNPSVSRKFSHYPLDFQYKDLNVTEHPELMDDIEWQVQTFRADIAGIKGSDIGIMLFNPSDIDDGIAYECGVLATMNKPIVLVIPDDDEKPLNLMIAHGVTRVVKLSELADFDFRHITLGTYIGKVF</sequence>
<dbReference type="InterPro" id="IPR007710">
    <property type="entry name" value="Nucleoside_deoxyribTrfase"/>
</dbReference>
<dbReference type="Proteomes" id="UP000051217">
    <property type="component" value="Unassembled WGS sequence"/>
</dbReference>
<dbReference type="EMBL" id="AZFI01000320">
    <property type="protein sequence ID" value="KRM19207.1"/>
    <property type="molecule type" value="Genomic_DNA"/>
</dbReference>
<name>A0ABR5PHN3_9LACO</name>
<comment type="caution">
    <text evidence="1">The sequence shown here is derived from an EMBL/GenBank/DDBJ whole genome shotgun (WGS) entry which is preliminary data.</text>
</comment>